<accession>A0A1Y2CPS2</accession>
<evidence type="ECO:0000313" key="4">
    <source>
        <dbReference type="Proteomes" id="UP000193642"/>
    </source>
</evidence>
<dbReference type="GO" id="GO:0005634">
    <property type="term" value="C:nucleus"/>
    <property type="evidence" value="ECO:0007669"/>
    <property type="project" value="InterPro"/>
</dbReference>
<dbReference type="AlphaFoldDB" id="A0A1Y2CPS2"/>
<dbReference type="EMBL" id="MCGO01000010">
    <property type="protein sequence ID" value="ORY49012.1"/>
    <property type="molecule type" value="Genomic_DNA"/>
</dbReference>
<protein>
    <submittedName>
        <fullName evidence="3">Uncharacterized protein</fullName>
    </submittedName>
</protein>
<dbReference type="OrthoDB" id="2420608at2759"/>
<reference evidence="3 4" key="1">
    <citation type="submission" date="2016-07" db="EMBL/GenBank/DDBJ databases">
        <title>Pervasive Adenine N6-methylation of Active Genes in Fungi.</title>
        <authorList>
            <consortium name="DOE Joint Genome Institute"/>
            <person name="Mondo S.J."/>
            <person name="Dannebaum R.O."/>
            <person name="Kuo R.C."/>
            <person name="Labutti K."/>
            <person name="Haridas S."/>
            <person name="Kuo A."/>
            <person name="Salamov A."/>
            <person name="Ahrendt S.R."/>
            <person name="Lipzen A."/>
            <person name="Sullivan W."/>
            <person name="Andreopoulos W.B."/>
            <person name="Clum A."/>
            <person name="Lindquist E."/>
            <person name="Daum C."/>
            <person name="Ramamoorthy G.K."/>
            <person name="Gryganskyi A."/>
            <person name="Culley D."/>
            <person name="Magnuson J.K."/>
            <person name="James T.Y."/>
            <person name="O'Malley M.A."/>
            <person name="Stajich J.E."/>
            <person name="Spatafora J.W."/>
            <person name="Visel A."/>
            <person name="Grigoriev I.V."/>
        </authorList>
    </citation>
    <scope>NUCLEOTIDE SEQUENCE [LARGE SCALE GENOMIC DNA]</scope>
    <source>
        <strain evidence="3 4">JEL800</strain>
    </source>
</reference>
<evidence type="ECO:0000313" key="3">
    <source>
        <dbReference type="EMBL" id="ORY49012.1"/>
    </source>
</evidence>
<dbReference type="GO" id="GO:0046982">
    <property type="term" value="F:protein heterodimerization activity"/>
    <property type="evidence" value="ECO:0007669"/>
    <property type="project" value="InterPro"/>
</dbReference>
<comment type="caution">
    <text evidence="3">The sequence shown here is derived from an EMBL/GenBank/DDBJ whole genome shotgun (WGS) entry which is preliminary data.</text>
</comment>
<dbReference type="InterPro" id="IPR018465">
    <property type="entry name" value="Scm3/HJURP"/>
</dbReference>
<dbReference type="Pfam" id="PF10384">
    <property type="entry name" value="Scm3"/>
    <property type="match status" value="1"/>
</dbReference>
<feature type="compositionally biased region" description="Acidic residues" evidence="1">
    <location>
        <begin position="109"/>
        <end position="140"/>
    </location>
</feature>
<feature type="transmembrane region" description="Helical" evidence="2">
    <location>
        <begin position="284"/>
        <end position="300"/>
    </location>
</feature>
<dbReference type="PANTHER" id="PTHR15992:SF5">
    <property type="entry name" value="HOLLIDAY JUNCTION RECOGNITION PROTEIN"/>
    <property type="match status" value="1"/>
</dbReference>
<gene>
    <name evidence="3" type="ORF">BCR33DRAFT_16197</name>
</gene>
<proteinExistence type="predicted"/>
<keyword evidence="2" id="KW-1133">Transmembrane helix</keyword>
<keyword evidence="2" id="KW-0812">Transmembrane</keyword>
<dbReference type="InterPro" id="IPR009072">
    <property type="entry name" value="Histone-fold"/>
</dbReference>
<keyword evidence="4" id="KW-1185">Reference proteome</keyword>
<evidence type="ECO:0000256" key="2">
    <source>
        <dbReference type="SAM" id="Phobius"/>
    </source>
</evidence>
<organism evidence="3 4">
    <name type="scientific">Rhizoclosmatium globosum</name>
    <dbReference type="NCBI Taxonomy" id="329046"/>
    <lineage>
        <taxon>Eukaryota</taxon>
        <taxon>Fungi</taxon>
        <taxon>Fungi incertae sedis</taxon>
        <taxon>Chytridiomycota</taxon>
        <taxon>Chytridiomycota incertae sedis</taxon>
        <taxon>Chytridiomycetes</taxon>
        <taxon>Chytridiales</taxon>
        <taxon>Chytriomycetaceae</taxon>
        <taxon>Rhizoclosmatium</taxon>
    </lineage>
</organism>
<keyword evidence="2" id="KW-0472">Membrane</keyword>
<sequence length="312" mass="33854">MTASSVFDSLLLSPAPAKRAVNAQPKLTAAELDLQRQQAEVRLRDTWEGIFAKYGNSNADEHDEIDVDTGKIVVDRGVLSGAFARPFGGAAEANAKGLDGAQSEEQIEDGLDGLDGEDDDEDEDEEDDEDDDPENTDADADANVLSRLADIKKRIMAVPPLTLESLRSGSEKLPVPLRSDKVLPPTVLQKQAQSRPINPVVLHKTPITTQIAHTSTSNSLMVPSTKPLIRSEKPSIGPSPITKPSSAVRTNLVKPVRQPPPIPSSTTTHANVSQSNCLITTPDFLLLIFLFILCLRQFLAPQNQSKNFRQLI</sequence>
<name>A0A1Y2CPS2_9FUNG</name>
<dbReference type="Proteomes" id="UP000193642">
    <property type="component" value="Unassembled WGS sequence"/>
</dbReference>
<dbReference type="Gene3D" id="1.10.20.10">
    <property type="entry name" value="Histone, subunit A"/>
    <property type="match status" value="1"/>
</dbReference>
<dbReference type="GO" id="GO:0042393">
    <property type="term" value="F:histone binding"/>
    <property type="evidence" value="ECO:0007669"/>
    <property type="project" value="InterPro"/>
</dbReference>
<feature type="region of interest" description="Disordered" evidence="1">
    <location>
        <begin position="109"/>
        <end position="141"/>
    </location>
</feature>
<dbReference type="PANTHER" id="PTHR15992">
    <property type="entry name" value="HOLLIDAY JUNCTION RECOGNITION PROTEIN"/>
    <property type="match status" value="1"/>
</dbReference>
<evidence type="ECO:0000256" key="1">
    <source>
        <dbReference type="SAM" id="MobiDB-lite"/>
    </source>
</evidence>